<gene>
    <name evidence="1" type="ORF">DSLASN_26670</name>
</gene>
<dbReference type="EMBL" id="AP024488">
    <property type="protein sequence ID" value="BCS97035.1"/>
    <property type="molecule type" value="Genomic_DNA"/>
</dbReference>
<accession>A0ABN6F5W2</accession>
<proteinExistence type="predicted"/>
<dbReference type="Proteomes" id="UP001320148">
    <property type="component" value="Chromosome"/>
</dbReference>
<sequence>MRLFDFWHAGGLWCVVGFSGVGNFKTLVNSGDQPVLYVNFLFWEGVAFFYPTLLVRRVGGEFRGNLVCVNMFYGAEYCFLRRY</sequence>
<protein>
    <submittedName>
        <fullName evidence="1">Uncharacterized protein</fullName>
    </submittedName>
</protein>
<keyword evidence="2" id="KW-1185">Reference proteome</keyword>
<evidence type="ECO:0000313" key="1">
    <source>
        <dbReference type="EMBL" id="BCS97035.1"/>
    </source>
</evidence>
<evidence type="ECO:0000313" key="2">
    <source>
        <dbReference type="Proteomes" id="UP001320148"/>
    </source>
</evidence>
<name>A0ABN6F5W2_9BACT</name>
<reference evidence="1 2" key="1">
    <citation type="submission" date="2021-02" db="EMBL/GenBank/DDBJ databases">
        <title>Complete genome of Desulfoluna sp. strain ASN36.</title>
        <authorList>
            <person name="Takahashi A."/>
            <person name="Kojima H."/>
            <person name="Fukui M."/>
        </authorList>
    </citation>
    <scope>NUCLEOTIDE SEQUENCE [LARGE SCALE GENOMIC DNA]</scope>
    <source>
        <strain evidence="1 2">ASN36</strain>
    </source>
</reference>
<organism evidence="1 2">
    <name type="scientific">Desulfoluna limicola</name>
    <dbReference type="NCBI Taxonomy" id="2810562"/>
    <lineage>
        <taxon>Bacteria</taxon>
        <taxon>Pseudomonadati</taxon>
        <taxon>Thermodesulfobacteriota</taxon>
        <taxon>Desulfobacteria</taxon>
        <taxon>Desulfobacterales</taxon>
        <taxon>Desulfolunaceae</taxon>
        <taxon>Desulfoluna</taxon>
    </lineage>
</organism>